<dbReference type="SMART" id="SM00184">
    <property type="entry name" value="RING"/>
    <property type="match status" value="2"/>
</dbReference>
<dbReference type="Proteomes" id="UP000179807">
    <property type="component" value="Unassembled WGS sequence"/>
</dbReference>
<dbReference type="SMART" id="SM00710">
    <property type="entry name" value="PbH1"/>
    <property type="match status" value="7"/>
</dbReference>
<dbReference type="InterPro" id="IPR047126">
    <property type="entry name" value="RNF141-like"/>
</dbReference>
<dbReference type="PROSITE" id="PS50089">
    <property type="entry name" value="ZF_RING_2"/>
    <property type="match status" value="2"/>
</dbReference>
<dbReference type="OrthoDB" id="6105938at2759"/>
<proteinExistence type="predicted"/>
<dbReference type="InterPro" id="IPR006626">
    <property type="entry name" value="PbH1"/>
</dbReference>
<dbReference type="AlphaFoldDB" id="A0A1J4JJ98"/>
<evidence type="ECO:0000313" key="4">
    <source>
        <dbReference type="Proteomes" id="UP000179807"/>
    </source>
</evidence>
<dbReference type="VEuPathDB" id="TrichDB:TRFO_34885"/>
<dbReference type="Gene3D" id="3.30.40.10">
    <property type="entry name" value="Zinc/RING finger domain, C3HC4 (zinc finger)"/>
    <property type="match status" value="2"/>
</dbReference>
<dbReference type="Gene3D" id="2.160.20.10">
    <property type="entry name" value="Single-stranded right-handed beta-helix, Pectin lyase-like"/>
    <property type="match status" value="2"/>
</dbReference>
<dbReference type="InterPro" id="IPR013083">
    <property type="entry name" value="Znf_RING/FYVE/PHD"/>
</dbReference>
<evidence type="ECO:0000313" key="3">
    <source>
        <dbReference type="EMBL" id="OHS98665.1"/>
    </source>
</evidence>
<accession>A0A1J4JJ98</accession>
<dbReference type="GO" id="GO:0008270">
    <property type="term" value="F:zinc ion binding"/>
    <property type="evidence" value="ECO:0007669"/>
    <property type="project" value="UniProtKB-KW"/>
</dbReference>
<dbReference type="InterPro" id="IPR012334">
    <property type="entry name" value="Pectin_lyas_fold"/>
</dbReference>
<dbReference type="Pfam" id="PF13920">
    <property type="entry name" value="zf-C3HC4_3"/>
    <property type="match status" value="2"/>
</dbReference>
<organism evidence="3 4">
    <name type="scientific">Tritrichomonas foetus</name>
    <dbReference type="NCBI Taxonomy" id="1144522"/>
    <lineage>
        <taxon>Eukaryota</taxon>
        <taxon>Metamonada</taxon>
        <taxon>Parabasalia</taxon>
        <taxon>Tritrichomonadida</taxon>
        <taxon>Tritrichomonadidae</taxon>
        <taxon>Tritrichomonas</taxon>
    </lineage>
</organism>
<keyword evidence="1" id="KW-0862">Zinc</keyword>
<dbReference type="SUPFAM" id="SSF57850">
    <property type="entry name" value="RING/U-box"/>
    <property type="match status" value="1"/>
</dbReference>
<dbReference type="CDD" id="cd16449">
    <property type="entry name" value="RING-HC"/>
    <property type="match status" value="1"/>
</dbReference>
<dbReference type="EMBL" id="MLAK01001041">
    <property type="protein sequence ID" value="OHS98665.1"/>
    <property type="molecule type" value="Genomic_DNA"/>
</dbReference>
<sequence>MNIPKIPISKLGTLEPVPEEQDNIPTYQVISDPLNELSVDTIEIKKPMILNFSCGENYGTHSFYVKNIQRFEINNLTCNGNIYLLNSTCTIRNSNIKNPADNIDYILFAGDESKCIAEDCKFSNTKIYGIGADNFSECQLTNCEVVKCSLYSITITGYSSCNCNNVLIDGGTQELITVENNSLLLMKECTLLNATTCAIFLFMSSIVAQDCIFKLNGKGALSIRESIRNMLINCQIIDSNDTAVLLENGDITIEGTTITGCNGNGINAQLASRAVVYNCTFSNTKWPLAAFCDKSTGIIRDTLFEISEMSGLIVRGESNVNVQGCTIRKCAEAGIRISDTRSAKFSNCIIADCQYSGIEVTDNSTCQIQKCIFAGGFEIAINVYSTGFASVSDSAVFGPFKSVVWTHYGGNGNFSNMLIDNLSIPLQPDSIQAFAGHANILRQLDTSNPIIETFTYSLNQNENKKCEVNDERFFRLDTKWFVSVTNCFIVGVGHYELIANPGNHRNDENSKQRIPAKCLKCGNPAIEFHFSPCGHCLYCHECFESLETKPTHCPICHLPIEKGVQSVNCGGDDDTCAICYDAKVDTIILPCGHTICRECSNTWFKEATECPFCRESRVQPRALVSYE</sequence>
<dbReference type="InterPro" id="IPR039448">
    <property type="entry name" value="Beta_helix"/>
</dbReference>
<keyword evidence="1" id="KW-0479">Metal-binding</keyword>
<gene>
    <name evidence="3" type="ORF">TRFO_34885</name>
</gene>
<evidence type="ECO:0000256" key="1">
    <source>
        <dbReference type="PROSITE-ProRule" id="PRU00175"/>
    </source>
</evidence>
<protein>
    <recommendedName>
        <fullName evidence="2">RING-type domain-containing protein</fullName>
    </recommendedName>
</protein>
<keyword evidence="1" id="KW-0863">Zinc-finger</keyword>
<dbReference type="PANTHER" id="PTHR12109">
    <property type="entry name" value="RING FINGER PROTEIN 141-RELATED"/>
    <property type="match status" value="1"/>
</dbReference>
<evidence type="ECO:0000259" key="2">
    <source>
        <dbReference type="PROSITE" id="PS50089"/>
    </source>
</evidence>
<dbReference type="Pfam" id="PF13229">
    <property type="entry name" value="Beta_helix"/>
    <property type="match status" value="1"/>
</dbReference>
<dbReference type="InterPro" id="IPR001841">
    <property type="entry name" value="Znf_RING"/>
</dbReference>
<feature type="domain" description="RING-type" evidence="2">
    <location>
        <begin position="576"/>
        <end position="614"/>
    </location>
</feature>
<dbReference type="SUPFAM" id="SSF51126">
    <property type="entry name" value="Pectin lyase-like"/>
    <property type="match status" value="3"/>
</dbReference>
<name>A0A1J4JJ98_9EUKA</name>
<comment type="caution">
    <text evidence="3">The sequence shown here is derived from an EMBL/GenBank/DDBJ whole genome shotgun (WGS) entry which is preliminary data.</text>
</comment>
<dbReference type="RefSeq" id="XP_068351802.1">
    <property type="nucleotide sequence ID" value="XM_068509931.1"/>
</dbReference>
<dbReference type="InterPro" id="IPR011050">
    <property type="entry name" value="Pectin_lyase_fold/virulence"/>
</dbReference>
<reference evidence="3" key="1">
    <citation type="submission" date="2016-10" db="EMBL/GenBank/DDBJ databases">
        <authorList>
            <person name="Benchimol M."/>
            <person name="Almeida L.G."/>
            <person name="Vasconcelos A.T."/>
            <person name="Perreira-Neves A."/>
            <person name="Rosa I.A."/>
            <person name="Tasca T."/>
            <person name="Bogo M.R."/>
            <person name="de Souza W."/>
        </authorList>
    </citation>
    <scope>NUCLEOTIDE SEQUENCE [LARGE SCALE GENOMIC DNA]</scope>
    <source>
        <strain evidence="3">K</strain>
    </source>
</reference>
<feature type="domain" description="RING-type" evidence="2">
    <location>
        <begin position="518"/>
        <end position="557"/>
    </location>
</feature>
<dbReference type="GeneID" id="94844635"/>
<keyword evidence="4" id="KW-1185">Reference proteome</keyword>